<dbReference type="Proteomes" id="UP000294215">
    <property type="component" value="Unassembled WGS sequence"/>
</dbReference>
<protein>
    <recommendedName>
        <fullName evidence="3">Plasmid encoded RepA protein</fullName>
    </recommendedName>
</protein>
<proteinExistence type="predicted"/>
<accession>A0AB38HR76</accession>
<dbReference type="RefSeq" id="WP_130674501.1">
    <property type="nucleotide sequence ID" value="NZ_SIMK01000009.1"/>
</dbReference>
<name>A0AB38HR76_9HYPH</name>
<organism evidence="1 2">
    <name type="scientific">Rhizobium ruizarguesonis</name>
    <dbReference type="NCBI Taxonomy" id="2081791"/>
    <lineage>
        <taxon>Bacteria</taxon>
        <taxon>Pseudomonadati</taxon>
        <taxon>Pseudomonadota</taxon>
        <taxon>Alphaproteobacteria</taxon>
        <taxon>Hyphomicrobiales</taxon>
        <taxon>Rhizobiaceae</taxon>
        <taxon>Rhizobium/Agrobacterium group</taxon>
        <taxon>Rhizobium</taxon>
    </lineage>
</organism>
<dbReference type="AlphaFoldDB" id="A0AB38HR76"/>
<dbReference type="EMBL" id="SIMR01000011">
    <property type="protein sequence ID" value="TBC01384.1"/>
    <property type="molecule type" value="Genomic_DNA"/>
</dbReference>
<evidence type="ECO:0000313" key="2">
    <source>
        <dbReference type="Proteomes" id="UP000294215"/>
    </source>
</evidence>
<evidence type="ECO:0000313" key="1">
    <source>
        <dbReference type="EMBL" id="TBC01384.1"/>
    </source>
</evidence>
<reference evidence="1 2" key="1">
    <citation type="submission" date="2019-02" db="EMBL/GenBank/DDBJ databases">
        <title>The genomic architecture of introgression among sibling species of bacteria.</title>
        <authorList>
            <person name="Cavassim M.I.A."/>
            <person name="Moeskjaer S."/>
            <person name="Moslemi C."/>
            <person name="Fields B."/>
            <person name="Bachmann A."/>
            <person name="Vilhjalmsson B."/>
            <person name="Schierup M.H."/>
            <person name="Young J.P.W."/>
            <person name="Andersen S.U."/>
        </authorList>
    </citation>
    <scope>NUCLEOTIDE SEQUENCE [LARGE SCALE GENOMIC DNA]</scope>
    <source>
        <strain evidence="1 2">SM92</strain>
    </source>
</reference>
<sequence>MPNESLIIDADLRQKLEYQRIRTRGVGMFEYHVRDLVATQEARHAEKAGWQSTLDAMSPMQKRRAIAREEIESEGPSPSNLRYMHSSIANCPLPYKRLPEGVYEFERKQGRMAVLVEAGKLRAPDGSRVQQPVPYGPKPRLILAHLSTEAIRNRSSTIVVAESLTEFMREMGFEKRGGERGNIKPFKEQLQALAACRMEISTWDGKRSAIIDAKPFKGIELWMSDNPDQVSLWPSTVTFSQEFYQSLKTHAQPMDVRALHAFANSARKLDILSWLNYRLHSMKTKLVLAWKPLQSQFGEGFARERAFRAQMADDIEHLKSVFPKLPLNLTAHGLILEKADPEVLSIPKRLPTK</sequence>
<comment type="caution">
    <text evidence="1">The sequence shown here is derived from an EMBL/GenBank/DDBJ whole genome shotgun (WGS) entry which is preliminary data.</text>
</comment>
<evidence type="ECO:0008006" key="3">
    <source>
        <dbReference type="Google" id="ProtNLM"/>
    </source>
</evidence>
<dbReference type="InterPro" id="IPR006881">
    <property type="entry name" value="RepA_C"/>
</dbReference>
<dbReference type="Pfam" id="PF04796">
    <property type="entry name" value="RepA_C"/>
    <property type="match status" value="1"/>
</dbReference>
<gene>
    <name evidence="1" type="ORF">ELH40_38535</name>
</gene>